<dbReference type="PANTHER" id="PTHR12596">
    <property type="entry name" value="EXPORTIN 4,7-RELATED"/>
    <property type="match status" value="1"/>
</dbReference>
<keyword evidence="5" id="KW-0963">Cytoplasm</keyword>
<keyword evidence="7" id="KW-0539">Nucleus</keyword>
<gene>
    <name evidence="8" type="ORF">ILEXP_LOCUS35568</name>
</gene>
<accession>A0ABC8TAA8</accession>
<dbReference type="PANTHER" id="PTHR12596:SF1">
    <property type="entry name" value="EXPORTIN-4"/>
    <property type="match status" value="1"/>
</dbReference>
<evidence type="ECO:0000256" key="3">
    <source>
        <dbReference type="ARBA" id="ARBA00009466"/>
    </source>
</evidence>
<proteinExistence type="inferred from homology"/>
<dbReference type="InterPro" id="IPR044189">
    <property type="entry name" value="XPO4/7-like"/>
</dbReference>
<name>A0ABC8TAA8_9AQUA</name>
<dbReference type="EMBL" id="CAUOFW020004596">
    <property type="protein sequence ID" value="CAK9166350.1"/>
    <property type="molecule type" value="Genomic_DNA"/>
</dbReference>
<sequence>MCSLCRLDLTAAGKEAFFCEVKQCVTGSHGLDVQFSGINFLESLVSEFSPSTSSAMGLPREFHEQCRASLELDYLKAFYCWAQEAALSVTSRIIESDSAELESGRGEKQHRCFSAGVRQDSNSLRAECTLVQPGPSWHDVLISSGHIGWLLNFYGALRQKFSREGYWLDCPIAVSARKLIVQFCSLTGTIFPSGIEFFLVPSI</sequence>
<dbReference type="GO" id="GO:0015031">
    <property type="term" value="P:protein transport"/>
    <property type="evidence" value="ECO:0007669"/>
    <property type="project" value="UniProtKB-KW"/>
</dbReference>
<comment type="subcellular location">
    <subcellularLocation>
        <location evidence="2">Cytoplasm</location>
    </subcellularLocation>
    <subcellularLocation>
        <location evidence="1">Nucleus</location>
    </subcellularLocation>
</comment>
<dbReference type="AlphaFoldDB" id="A0ABC8TAA8"/>
<evidence type="ECO:0000256" key="1">
    <source>
        <dbReference type="ARBA" id="ARBA00004123"/>
    </source>
</evidence>
<evidence type="ECO:0000313" key="8">
    <source>
        <dbReference type="EMBL" id="CAK9166350.1"/>
    </source>
</evidence>
<evidence type="ECO:0000256" key="2">
    <source>
        <dbReference type="ARBA" id="ARBA00004496"/>
    </source>
</evidence>
<reference evidence="8 9" key="1">
    <citation type="submission" date="2024-02" db="EMBL/GenBank/DDBJ databases">
        <authorList>
            <person name="Vignale AGUSTIN F."/>
            <person name="Sosa J E."/>
            <person name="Modenutti C."/>
        </authorList>
    </citation>
    <scope>NUCLEOTIDE SEQUENCE [LARGE SCALE GENOMIC DNA]</scope>
</reference>
<comment type="caution">
    <text evidence="8">The sequence shown here is derived from an EMBL/GenBank/DDBJ whole genome shotgun (WGS) entry which is preliminary data.</text>
</comment>
<dbReference type="GO" id="GO:0005634">
    <property type="term" value="C:nucleus"/>
    <property type="evidence" value="ECO:0007669"/>
    <property type="project" value="UniProtKB-SubCell"/>
</dbReference>
<evidence type="ECO:0000256" key="7">
    <source>
        <dbReference type="ARBA" id="ARBA00023242"/>
    </source>
</evidence>
<organism evidence="8 9">
    <name type="scientific">Ilex paraguariensis</name>
    <name type="common">yerba mate</name>
    <dbReference type="NCBI Taxonomy" id="185542"/>
    <lineage>
        <taxon>Eukaryota</taxon>
        <taxon>Viridiplantae</taxon>
        <taxon>Streptophyta</taxon>
        <taxon>Embryophyta</taxon>
        <taxon>Tracheophyta</taxon>
        <taxon>Spermatophyta</taxon>
        <taxon>Magnoliopsida</taxon>
        <taxon>eudicotyledons</taxon>
        <taxon>Gunneridae</taxon>
        <taxon>Pentapetalae</taxon>
        <taxon>asterids</taxon>
        <taxon>campanulids</taxon>
        <taxon>Aquifoliales</taxon>
        <taxon>Aquifoliaceae</taxon>
        <taxon>Ilex</taxon>
    </lineage>
</organism>
<keyword evidence="9" id="KW-1185">Reference proteome</keyword>
<protein>
    <submittedName>
        <fullName evidence="8">Uncharacterized protein</fullName>
    </submittedName>
</protein>
<keyword evidence="6" id="KW-0653">Protein transport</keyword>
<evidence type="ECO:0000256" key="5">
    <source>
        <dbReference type="ARBA" id="ARBA00022490"/>
    </source>
</evidence>
<dbReference type="Proteomes" id="UP001642360">
    <property type="component" value="Unassembled WGS sequence"/>
</dbReference>
<comment type="similarity">
    <text evidence="3">Belongs to the exportin family.</text>
</comment>
<dbReference type="GO" id="GO:0005737">
    <property type="term" value="C:cytoplasm"/>
    <property type="evidence" value="ECO:0007669"/>
    <property type="project" value="UniProtKB-SubCell"/>
</dbReference>
<keyword evidence="4" id="KW-0813">Transport</keyword>
<evidence type="ECO:0000256" key="4">
    <source>
        <dbReference type="ARBA" id="ARBA00022448"/>
    </source>
</evidence>
<evidence type="ECO:0000256" key="6">
    <source>
        <dbReference type="ARBA" id="ARBA00022927"/>
    </source>
</evidence>
<evidence type="ECO:0000313" key="9">
    <source>
        <dbReference type="Proteomes" id="UP001642360"/>
    </source>
</evidence>